<comment type="caution">
    <text evidence="1">The sequence shown here is derived from an EMBL/GenBank/DDBJ whole genome shotgun (WGS) entry which is preliminary data.</text>
</comment>
<dbReference type="EMBL" id="AWVJ01000015">
    <property type="protein sequence ID" value="ERK52016.1"/>
    <property type="molecule type" value="Genomic_DNA"/>
</dbReference>
<accession>U2Q6N5</accession>
<dbReference type="Proteomes" id="UP000016608">
    <property type="component" value="Unassembled WGS sequence"/>
</dbReference>
<evidence type="ECO:0000313" key="2">
    <source>
        <dbReference type="Proteomes" id="UP000016608"/>
    </source>
</evidence>
<sequence length="44" mass="5059">MASISVIKYERSAYMSAYADQNVQECPRHSCCEMHTYNLNAQLT</sequence>
<name>U2Q6N5_EUBRA</name>
<evidence type="ECO:0000313" key="1">
    <source>
        <dbReference type="EMBL" id="ERK52016.1"/>
    </source>
</evidence>
<dbReference type="HOGENOM" id="CLU_3216443_0_0_9"/>
<keyword evidence="2" id="KW-1185">Reference proteome</keyword>
<gene>
    <name evidence="1" type="ORF">HMPREF0373_00251</name>
</gene>
<protein>
    <submittedName>
        <fullName evidence="1">Uncharacterized protein</fullName>
    </submittedName>
</protein>
<dbReference type="PATRIC" id="fig|1256908.3.peg.219"/>
<proteinExistence type="predicted"/>
<organism evidence="1 2">
    <name type="scientific">Eubacterium ramulus ATCC 29099</name>
    <dbReference type="NCBI Taxonomy" id="1256908"/>
    <lineage>
        <taxon>Bacteria</taxon>
        <taxon>Bacillati</taxon>
        <taxon>Bacillota</taxon>
        <taxon>Clostridia</taxon>
        <taxon>Eubacteriales</taxon>
        <taxon>Eubacteriaceae</taxon>
        <taxon>Eubacterium</taxon>
    </lineage>
</organism>
<reference evidence="1 2" key="1">
    <citation type="submission" date="2013-06" db="EMBL/GenBank/DDBJ databases">
        <authorList>
            <person name="Weinstock G."/>
            <person name="Sodergren E."/>
            <person name="Lobos E.A."/>
            <person name="Fulton L."/>
            <person name="Fulton R."/>
            <person name="Courtney L."/>
            <person name="Fronick C."/>
            <person name="O'Laughlin M."/>
            <person name="Godfrey J."/>
            <person name="Wilson R.M."/>
            <person name="Miner T."/>
            <person name="Farmer C."/>
            <person name="Delehaunty K."/>
            <person name="Cordes M."/>
            <person name="Minx P."/>
            <person name="Tomlinson C."/>
            <person name="Chen J."/>
            <person name="Wollam A."/>
            <person name="Pepin K.H."/>
            <person name="Bhonagiri V."/>
            <person name="Zhang X."/>
            <person name="Warren W."/>
            <person name="Mitreva M."/>
            <person name="Mardis E.R."/>
            <person name="Wilson R.K."/>
        </authorList>
    </citation>
    <scope>NUCLEOTIDE SEQUENCE [LARGE SCALE GENOMIC DNA]</scope>
    <source>
        <strain evidence="1 2">ATCC 29099</strain>
    </source>
</reference>
<dbReference type="AlphaFoldDB" id="U2Q6N5"/>